<evidence type="ECO:0000256" key="7">
    <source>
        <dbReference type="ARBA" id="ARBA00022490"/>
    </source>
</evidence>
<dbReference type="AlphaFoldDB" id="A0A6L6XVG3"/>
<reference evidence="18 19" key="1">
    <citation type="submission" date="2019-12" db="EMBL/GenBank/DDBJ databases">
        <authorList>
            <person name="Huq M.A."/>
        </authorList>
    </citation>
    <scope>NUCLEOTIDE SEQUENCE [LARGE SCALE GENOMIC DNA]</scope>
    <source>
        <strain evidence="18 19">MAH-18</strain>
    </source>
</reference>
<keyword evidence="16" id="KW-0812">Transmembrane</keyword>
<dbReference type="InterPro" id="IPR003594">
    <property type="entry name" value="HATPase_dom"/>
</dbReference>
<dbReference type="InterPro" id="IPR050482">
    <property type="entry name" value="Sensor_HK_TwoCompSys"/>
</dbReference>
<dbReference type="Proteomes" id="UP000473525">
    <property type="component" value="Unassembled WGS sequence"/>
</dbReference>
<evidence type="ECO:0000256" key="15">
    <source>
        <dbReference type="ARBA" id="ARBA00030800"/>
    </source>
</evidence>
<comment type="function">
    <text evidence="14">Member of the two-component regulatory system NreB/NreC involved in the control of dissimilatory nitrate/nitrite reduction in response to oxygen. NreB functions as a direct oxygen sensor histidine kinase which is autophosphorylated, in the absence of oxygen, probably at the conserved histidine residue, and transfers its phosphate group probably to a conserved aspartate residue of NreC. NreB/NreC activates the expression of the nitrate (narGHJI) and nitrite (nir) reductase operons, as well as the putative nitrate transporter gene narT.</text>
</comment>
<dbReference type="InterPro" id="IPR005467">
    <property type="entry name" value="His_kinase_dom"/>
</dbReference>
<dbReference type="InterPro" id="IPR004358">
    <property type="entry name" value="Sig_transdc_His_kin-like_C"/>
</dbReference>
<evidence type="ECO:0000256" key="9">
    <source>
        <dbReference type="ARBA" id="ARBA00022723"/>
    </source>
</evidence>
<dbReference type="Gene3D" id="3.30.450.40">
    <property type="match status" value="1"/>
</dbReference>
<dbReference type="Pfam" id="PF02518">
    <property type="entry name" value="HATPase_c"/>
    <property type="match status" value="1"/>
</dbReference>
<evidence type="ECO:0000256" key="11">
    <source>
        <dbReference type="ARBA" id="ARBA00023004"/>
    </source>
</evidence>
<feature type="domain" description="Histidine kinase" evidence="17">
    <location>
        <begin position="349"/>
        <end position="430"/>
    </location>
</feature>
<keyword evidence="16" id="KW-0472">Membrane</keyword>
<dbReference type="PRINTS" id="PR00344">
    <property type="entry name" value="BCTRLSENSOR"/>
</dbReference>
<keyword evidence="9" id="KW-0479">Metal-binding</keyword>
<evidence type="ECO:0000256" key="1">
    <source>
        <dbReference type="ARBA" id="ARBA00000085"/>
    </source>
</evidence>
<sequence length="436" mass="45953">MTPLLRPPRTWRRRAPRELLASALVWAGLTAFVVLVYAVVVLGGGVLLGQTSSPSLGLSVLATAGVAVAFDPVQTRLERWARRAVLGGTATPYDVLRRFTTTLAGQYPDREMPERMARVLADGTGAESVQVWVDMVDRGVLAATWPPAHVPRPGSVARRMPVLHGGENLGALVVLERPGVPLGPVEERLFAGLADQAGLVLRGARLRAELEQRLATLSARAEELRVSRERLVDAHDAERRRLERDIHDGAQQHLVALAVNLRLADTLAGRSPDRAVALLAEQERAAEDAIATLVRLARGIYPPGLEAAGVAGALRSALASAGAAIEVHAAGVGRYPAPIEATAYFCCLEALQNAAKHAQASTTRVELVGTPDALELTVEDDGRGFDPRASAGGTGLTNLRERVESVGGQLTVTSAPGRGTCIRAVLPASVPAGSTA</sequence>
<keyword evidence="7" id="KW-0963">Cytoplasm</keyword>
<evidence type="ECO:0000256" key="10">
    <source>
        <dbReference type="ARBA" id="ARBA00022777"/>
    </source>
</evidence>
<comment type="subcellular location">
    <subcellularLocation>
        <location evidence="3">Cytoplasm</location>
    </subcellularLocation>
</comment>
<evidence type="ECO:0000256" key="5">
    <source>
        <dbReference type="ARBA" id="ARBA00017322"/>
    </source>
</evidence>
<evidence type="ECO:0000256" key="13">
    <source>
        <dbReference type="ARBA" id="ARBA00023014"/>
    </source>
</evidence>
<keyword evidence="16" id="KW-1133">Transmembrane helix</keyword>
<dbReference type="GO" id="GO:0051539">
    <property type="term" value="F:4 iron, 4 sulfur cluster binding"/>
    <property type="evidence" value="ECO:0007669"/>
    <property type="project" value="UniProtKB-KW"/>
</dbReference>
<keyword evidence="10" id="KW-0418">Kinase</keyword>
<accession>A0A6L6XVG3</accession>
<dbReference type="RefSeq" id="WP_157343887.1">
    <property type="nucleotide sequence ID" value="NZ_WSEK01000004.1"/>
</dbReference>
<gene>
    <name evidence="18" type="ORF">GON03_16280</name>
</gene>
<dbReference type="EC" id="2.7.13.3" evidence="4"/>
<keyword evidence="19" id="KW-1185">Reference proteome</keyword>
<dbReference type="GO" id="GO:0046872">
    <property type="term" value="F:metal ion binding"/>
    <property type="evidence" value="ECO:0007669"/>
    <property type="project" value="UniProtKB-KW"/>
</dbReference>
<protein>
    <recommendedName>
        <fullName evidence="5">Oxygen sensor histidine kinase NreB</fullName>
        <ecNumber evidence="4">2.7.13.3</ecNumber>
    </recommendedName>
    <alternativeName>
        <fullName evidence="15">Nitrogen regulation protein B</fullName>
    </alternativeName>
</protein>
<evidence type="ECO:0000256" key="3">
    <source>
        <dbReference type="ARBA" id="ARBA00004496"/>
    </source>
</evidence>
<evidence type="ECO:0000259" key="17">
    <source>
        <dbReference type="PROSITE" id="PS50109"/>
    </source>
</evidence>
<name>A0A6L6XVG3_9ACTN</name>
<evidence type="ECO:0000256" key="4">
    <source>
        <dbReference type="ARBA" id="ARBA00012438"/>
    </source>
</evidence>
<feature type="transmembrane region" description="Helical" evidence="16">
    <location>
        <begin position="20"/>
        <end position="48"/>
    </location>
</feature>
<proteinExistence type="predicted"/>
<keyword evidence="11" id="KW-0408">Iron</keyword>
<dbReference type="Gene3D" id="1.20.5.1930">
    <property type="match status" value="1"/>
</dbReference>
<dbReference type="InterPro" id="IPR011712">
    <property type="entry name" value="Sig_transdc_His_kin_sub3_dim/P"/>
</dbReference>
<comment type="catalytic activity">
    <reaction evidence="1">
        <text>ATP + protein L-histidine = ADP + protein N-phospho-L-histidine.</text>
        <dbReference type="EC" id="2.7.13.3"/>
    </reaction>
</comment>
<evidence type="ECO:0000256" key="16">
    <source>
        <dbReference type="SAM" id="Phobius"/>
    </source>
</evidence>
<comment type="caution">
    <text evidence="18">The sequence shown here is derived from an EMBL/GenBank/DDBJ whole genome shotgun (WGS) entry which is preliminary data.</text>
</comment>
<evidence type="ECO:0000256" key="12">
    <source>
        <dbReference type="ARBA" id="ARBA00023012"/>
    </source>
</evidence>
<dbReference type="SUPFAM" id="SSF55781">
    <property type="entry name" value="GAF domain-like"/>
    <property type="match status" value="1"/>
</dbReference>
<dbReference type="Pfam" id="PF07730">
    <property type="entry name" value="HisKA_3"/>
    <property type="match status" value="1"/>
</dbReference>
<dbReference type="GO" id="GO:0016020">
    <property type="term" value="C:membrane"/>
    <property type="evidence" value="ECO:0007669"/>
    <property type="project" value="InterPro"/>
</dbReference>
<dbReference type="SUPFAM" id="SSF55874">
    <property type="entry name" value="ATPase domain of HSP90 chaperone/DNA topoisomerase II/histidine kinase"/>
    <property type="match status" value="1"/>
</dbReference>
<evidence type="ECO:0000256" key="2">
    <source>
        <dbReference type="ARBA" id="ARBA00001966"/>
    </source>
</evidence>
<evidence type="ECO:0000256" key="8">
    <source>
        <dbReference type="ARBA" id="ARBA00022679"/>
    </source>
</evidence>
<dbReference type="PROSITE" id="PS50109">
    <property type="entry name" value="HIS_KIN"/>
    <property type="match status" value="1"/>
</dbReference>
<dbReference type="InterPro" id="IPR036890">
    <property type="entry name" value="HATPase_C_sf"/>
</dbReference>
<evidence type="ECO:0000256" key="14">
    <source>
        <dbReference type="ARBA" id="ARBA00024827"/>
    </source>
</evidence>
<evidence type="ECO:0000313" key="18">
    <source>
        <dbReference type="EMBL" id="MVQ50743.1"/>
    </source>
</evidence>
<evidence type="ECO:0000256" key="6">
    <source>
        <dbReference type="ARBA" id="ARBA00022485"/>
    </source>
</evidence>
<dbReference type="Gene3D" id="3.30.565.10">
    <property type="entry name" value="Histidine kinase-like ATPase, C-terminal domain"/>
    <property type="match status" value="1"/>
</dbReference>
<dbReference type="SMART" id="SM00387">
    <property type="entry name" value="HATPase_c"/>
    <property type="match status" value="1"/>
</dbReference>
<dbReference type="EMBL" id="WSEK01000004">
    <property type="protein sequence ID" value="MVQ50743.1"/>
    <property type="molecule type" value="Genomic_DNA"/>
</dbReference>
<dbReference type="CDD" id="cd16917">
    <property type="entry name" value="HATPase_UhpB-NarQ-NarX-like"/>
    <property type="match status" value="1"/>
</dbReference>
<dbReference type="InterPro" id="IPR029016">
    <property type="entry name" value="GAF-like_dom_sf"/>
</dbReference>
<dbReference type="GO" id="GO:0046983">
    <property type="term" value="F:protein dimerization activity"/>
    <property type="evidence" value="ECO:0007669"/>
    <property type="project" value="InterPro"/>
</dbReference>
<dbReference type="GO" id="GO:0000155">
    <property type="term" value="F:phosphorelay sensor kinase activity"/>
    <property type="evidence" value="ECO:0007669"/>
    <property type="project" value="InterPro"/>
</dbReference>
<dbReference type="GO" id="GO:0005737">
    <property type="term" value="C:cytoplasm"/>
    <property type="evidence" value="ECO:0007669"/>
    <property type="project" value="UniProtKB-SubCell"/>
</dbReference>
<evidence type="ECO:0000313" key="19">
    <source>
        <dbReference type="Proteomes" id="UP000473525"/>
    </source>
</evidence>
<keyword evidence="13" id="KW-0411">Iron-sulfur</keyword>
<comment type="cofactor">
    <cofactor evidence="2">
        <name>[4Fe-4S] cluster</name>
        <dbReference type="ChEBI" id="CHEBI:49883"/>
    </cofactor>
</comment>
<keyword evidence="6" id="KW-0004">4Fe-4S</keyword>
<dbReference type="PANTHER" id="PTHR24421">
    <property type="entry name" value="NITRATE/NITRITE SENSOR PROTEIN NARX-RELATED"/>
    <property type="match status" value="1"/>
</dbReference>
<keyword evidence="12" id="KW-0902">Two-component regulatory system</keyword>
<keyword evidence="8" id="KW-0808">Transferase</keyword>
<organism evidence="18 19">
    <name type="scientific">Nocardioides agri</name>
    <dbReference type="NCBI Taxonomy" id="2682843"/>
    <lineage>
        <taxon>Bacteria</taxon>
        <taxon>Bacillati</taxon>
        <taxon>Actinomycetota</taxon>
        <taxon>Actinomycetes</taxon>
        <taxon>Propionibacteriales</taxon>
        <taxon>Nocardioidaceae</taxon>
        <taxon>Nocardioides</taxon>
    </lineage>
</organism>